<feature type="non-terminal residue" evidence="1">
    <location>
        <position position="181"/>
    </location>
</feature>
<dbReference type="AlphaFoldDB" id="A0A9P4L5N8"/>
<dbReference type="GeneID" id="63851421"/>
<evidence type="ECO:0000313" key="1">
    <source>
        <dbReference type="EMBL" id="KAF1842479.1"/>
    </source>
</evidence>
<name>A0A9P4L5N8_9PLEO</name>
<evidence type="ECO:0000313" key="2">
    <source>
        <dbReference type="Proteomes" id="UP000800039"/>
    </source>
</evidence>
<reference evidence="1" key="1">
    <citation type="submission" date="2020-01" db="EMBL/GenBank/DDBJ databases">
        <authorList>
            <consortium name="DOE Joint Genome Institute"/>
            <person name="Haridas S."/>
            <person name="Albert R."/>
            <person name="Binder M."/>
            <person name="Bloem J."/>
            <person name="Labutti K."/>
            <person name="Salamov A."/>
            <person name="Andreopoulos B."/>
            <person name="Baker S.E."/>
            <person name="Barry K."/>
            <person name="Bills G."/>
            <person name="Bluhm B.H."/>
            <person name="Cannon C."/>
            <person name="Castanera R."/>
            <person name="Culley D.E."/>
            <person name="Daum C."/>
            <person name="Ezra D."/>
            <person name="Gonzalez J.B."/>
            <person name="Henrissat B."/>
            <person name="Kuo A."/>
            <person name="Liang C."/>
            <person name="Lipzen A."/>
            <person name="Lutzoni F."/>
            <person name="Magnuson J."/>
            <person name="Mondo S."/>
            <person name="Nolan M."/>
            <person name="Ohm R."/>
            <person name="Pangilinan J."/>
            <person name="Park H.-J."/>
            <person name="Ramirez L."/>
            <person name="Alfaro M."/>
            <person name="Sun H."/>
            <person name="Tritt A."/>
            <person name="Yoshinaga Y."/>
            <person name="Zwiers L.-H."/>
            <person name="Turgeon B.G."/>
            <person name="Goodwin S.B."/>
            <person name="Spatafora J.W."/>
            <person name="Crous P.W."/>
            <person name="Grigoriev I.V."/>
        </authorList>
    </citation>
    <scope>NUCLEOTIDE SEQUENCE</scope>
    <source>
        <strain evidence="1">CBS 394.84</strain>
    </source>
</reference>
<dbReference type="Proteomes" id="UP000800039">
    <property type="component" value="Unassembled WGS sequence"/>
</dbReference>
<protein>
    <submittedName>
        <fullName evidence="1">Uncharacterized protein</fullName>
    </submittedName>
</protein>
<proteinExistence type="predicted"/>
<sequence length="181" mass="20403">MVHAHVYLEVVVLRNTKDCYNVSTCQFTHILLVNVSSCRPFRNFISKKTFPSYDFHLEVQGILASLLLPLFMINKQSPTPKTHPLQLQYISHDYSTLPTGAVCDEMDDHLSGLDPTTIEEAMKALTCTQAASMVEENLSFTRSGTFAFLSLPGELRNRIYELLLVDTRGPDDFCDTVILVN</sequence>
<comment type="caution">
    <text evidence="1">The sequence shown here is derived from an EMBL/GenBank/DDBJ whole genome shotgun (WGS) entry which is preliminary data.</text>
</comment>
<dbReference type="EMBL" id="ML976618">
    <property type="protein sequence ID" value="KAF1842479.1"/>
    <property type="molecule type" value="Genomic_DNA"/>
</dbReference>
<accession>A0A9P4L5N8</accession>
<gene>
    <name evidence="1" type="ORF">K460DRAFT_370446</name>
</gene>
<keyword evidence="2" id="KW-1185">Reference proteome</keyword>
<dbReference type="RefSeq" id="XP_040785042.1">
    <property type="nucleotide sequence ID" value="XM_040934170.1"/>
</dbReference>
<organism evidence="1 2">
    <name type="scientific">Cucurbitaria berberidis CBS 394.84</name>
    <dbReference type="NCBI Taxonomy" id="1168544"/>
    <lineage>
        <taxon>Eukaryota</taxon>
        <taxon>Fungi</taxon>
        <taxon>Dikarya</taxon>
        <taxon>Ascomycota</taxon>
        <taxon>Pezizomycotina</taxon>
        <taxon>Dothideomycetes</taxon>
        <taxon>Pleosporomycetidae</taxon>
        <taxon>Pleosporales</taxon>
        <taxon>Pleosporineae</taxon>
        <taxon>Cucurbitariaceae</taxon>
        <taxon>Cucurbitaria</taxon>
    </lineage>
</organism>